<keyword evidence="4" id="KW-1185">Reference proteome</keyword>
<dbReference type="PANTHER" id="PTHR31616">
    <property type="entry name" value="TREHALASE"/>
    <property type="match status" value="1"/>
</dbReference>
<dbReference type="EMBL" id="FJOG01000061">
    <property type="protein sequence ID" value="CZR68913.1"/>
    <property type="molecule type" value="Genomic_DNA"/>
</dbReference>
<dbReference type="OrthoDB" id="406733at2759"/>
<feature type="domain" description="GH15-like" evidence="1">
    <location>
        <begin position="288"/>
        <end position="665"/>
    </location>
</feature>
<dbReference type="Proteomes" id="UP000184330">
    <property type="component" value="Unassembled WGS sequence"/>
</dbReference>
<dbReference type="Gene3D" id="1.50.10.10">
    <property type="match status" value="1"/>
</dbReference>
<name>A0A1L7XV50_9HELO</name>
<dbReference type="AlphaFoldDB" id="A0A1L7XV50"/>
<feature type="domain" description="Trehalase-like N-terminal" evidence="2">
    <location>
        <begin position="19"/>
        <end position="102"/>
    </location>
</feature>
<organism evidence="3 4">
    <name type="scientific">Phialocephala subalpina</name>
    <dbReference type="NCBI Taxonomy" id="576137"/>
    <lineage>
        <taxon>Eukaryota</taxon>
        <taxon>Fungi</taxon>
        <taxon>Dikarya</taxon>
        <taxon>Ascomycota</taxon>
        <taxon>Pezizomycotina</taxon>
        <taxon>Leotiomycetes</taxon>
        <taxon>Helotiales</taxon>
        <taxon>Mollisiaceae</taxon>
        <taxon>Phialocephala</taxon>
        <taxon>Phialocephala fortinii species complex</taxon>
    </lineage>
</organism>
<gene>
    <name evidence="3" type="ORF">PAC_18814</name>
</gene>
<dbReference type="PANTHER" id="PTHR31616:SF0">
    <property type="entry name" value="GLUCAN 1,4-ALPHA-GLUCOSIDASE"/>
    <property type="match status" value="1"/>
</dbReference>
<dbReference type="InterPro" id="IPR045582">
    <property type="entry name" value="Trehalase-like_N"/>
</dbReference>
<dbReference type="InterPro" id="IPR011613">
    <property type="entry name" value="GH15-like"/>
</dbReference>
<evidence type="ECO:0000259" key="1">
    <source>
        <dbReference type="Pfam" id="PF00723"/>
    </source>
</evidence>
<evidence type="ECO:0000313" key="4">
    <source>
        <dbReference type="Proteomes" id="UP000184330"/>
    </source>
</evidence>
<sequence>MGAPAAVQTARRSQTGYLPIENYGLIGNMRTCALVGIDGSIDFMCWPDFDSPSIFCRLLDKDKGGYFSITPPENKTYTTKQQYLPSSNILQTRYIHEEGVVDLVDFFPRPKDSRVVTKAPKQMPFREAVTVQDELKKWLVRRVECIRGEVDLEVEIFPAFDYARTKHTTEILLPEHPPGCLDSKTVIFTSGDTVNLQLDVTIDHGEEHAASCPAVTFRKEKKPGMGGEGVVAHIHLLEGQAISFVLRDDIPNHVTRDVTTEILDSQQHDTQTFWFNWISKSKYKGRWREIVNRSLLILKLLTYEPTGAIIAAPTFSIPEDIGGVRNWDYRFCWVRDSSFTIYILLRMGFVEEADAYMNFISERFRKSRSPEGALPIMFTIRGETDIPEIELDHLSGYRDSKPVRIGNGAAFHLQFDIYGELMDGIYLYNKYGKPVTWEQWVAIREILDYVMTIWKEPDMSIWEVRSRKQNYTYSKIMLWVAFDRGLRLAEKRCLPCPNRAKWMAIRDTIYEDIMEKGYSPEIRCFVQSYESGNYLDSSILIAPLVFFISPNDPRFVRTMDRILLPPEKGGLTSTGLVYRYDTERSEDGVGGREGAFSMCTFWLVEAMTRAGIYDKKYLTRAVNIFENMLSFSNHLGMFSEEISRSGEQLGNTPQAFSHLALISAAFNLDRATEFKR</sequence>
<dbReference type="GO" id="GO:0004553">
    <property type="term" value="F:hydrolase activity, hydrolyzing O-glycosyl compounds"/>
    <property type="evidence" value="ECO:0007669"/>
    <property type="project" value="UniProtKB-ARBA"/>
</dbReference>
<dbReference type="SUPFAM" id="SSF48208">
    <property type="entry name" value="Six-hairpin glycosidases"/>
    <property type="match status" value="1"/>
</dbReference>
<dbReference type="Pfam" id="PF19291">
    <property type="entry name" value="TREH_N"/>
    <property type="match status" value="1"/>
</dbReference>
<keyword evidence="3" id="KW-0378">Hydrolase</keyword>
<proteinExistence type="predicted"/>
<protein>
    <submittedName>
        <fullName evidence="3">Related to glycosyl hydrolase, family 15</fullName>
    </submittedName>
</protein>
<dbReference type="GO" id="GO:0005975">
    <property type="term" value="P:carbohydrate metabolic process"/>
    <property type="evidence" value="ECO:0007669"/>
    <property type="project" value="InterPro"/>
</dbReference>
<reference evidence="3 4" key="1">
    <citation type="submission" date="2016-03" db="EMBL/GenBank/DDBJ databases">
        <authorList>
            <person name="Ploux O."/>
        </authorList>
    </citation>
    <scope>NUCLEOTIDE SEQUENCE [LARGE SCALE GENOMIC DNA]</scope>
    <source>
        <strain evidence="3 4">UAMH 11012</strain>
    </source>
</reference>
<dbReference type="InterPro" id="IPR012341">
    <property type="entry name" value="6hp_glycosidase-like_sf"/>
</dbReference>
<accession>A0A1L7XV50</accession>
<evidence type="ECO:0000259" key="2">
    <source>
        <dbReference type="Pfam" id="PF19291"/>
    </source>
</evidence>
<dbReference type="InterPro" id="IPR008928">
    <property type="entry name" value="6-hairpin_glycosidase_sf"/>
</dbReference>
<dbReference type="Pfam" id="PF00723">
    <property type="entry name" value="Glyco_hydro_15"/>
    <property type="match status" value="1"/>
</dbReference>
<evidence type="ECO:0000313" key="3">
    <source>
        <dbReference type="EMBL" id="CZR68913.1"/>
    </source>
</evidence>